<protein>
    <recommendedName>
        <fullName evidence="8">Pantothenate synthetase</fullName>
        <shortName evidence="8">PS</shortName>
        <ecNumber evidence="8">6.3.2.1</ecNumber>
    </recommendedName>
    <alternativeName>
        <fullName evidence="8">Pantoate--beta-alanine ligase</fullName>
    </alternativeName>
    <alternativeName>
        <fullName evidence="8">Pantoate-activating enzyme</fullName>
    </alternativeName>
</protein>
<evidence type="ECO:0000256" key="1">
    <source>
        <dbReference type="ARBA" id="ARBA00004990"/>
    </source>
</evidence>
<evidence type="ECO:0000256" key="7">
    <source>
        <dbReference type="ARBA" id="ARBA00048258"/>
    </source>
</evidence>
<keyword evidence="10" id="KW-1185">Reference proteome</keyword>
<keyword evidence="8" id="KW-0963">Cytoplasm</keyword>
<gene>
    <name evidence="8 9" type="primary">panC</name>
    <name evidence="9" type="ORF">CCO02nite_23770</name>
</gene>
<dbReference type="Gene3D" id="3.30.1300.10">
    <property type="entry name" value="Pantoate-beta-alanine ligase, C-terminal domain"/>
    <property type="match status" value="1"/>
</dbReference>
<comment type="pathway">
    <text evidence="1 8">Cofactor biosynthesis; (R)-pantothenate biosynthesis; (R)-pantothenate from (R)-pantoate and beta-alanine: step 1/1.</text>
</comment>
<dbReference type="RefSeq" id="WP_146843359.1">
    <property type="nucleotide sequence ID" value="NZ_BJWG01000011.1"/>
</dbReference>
<dbReference type="SUPFAM" id="SSF52374">
    <property type="entry name" value="Nucleotidylyl transferase"/>
    <property type="match status" value="1"/>
</dbReference>
<comment type="subunit">
    <text evidence="8">Homodimer.</text>
</comment>
<keyword evidence="6 8" id="KW-0067">ATP-binding</keyword>
<keyword evidence="3 8" id="KW-0436">Ligase</keyword>
<feature type="binding site" evidence="8">
    <location>
        <position position="170"/>
    </location>
    <ligand>
        <name>(R)-pantoate</name>
        <dbReference type="ChEBI" id="CHEBI:15980"/>
    </ligand>
</feature>
<keyword evidence="4 8" id="KW-0566">Pantothenate biosynthesis</keyword>
<feature type="binding site" evidence="8">
    <location>
        <begin position="201"/>
        <end position="204"/>
    </location>
    <ligand>
        <name>ATP</name>
        <dbReference type="ChEBI" id="CHEBI:30616"/>
    </ligand>
</feature>
<evidence type="ECO:0000256" key="6">
    <source>
        <dbReference type="ARBA" id="ARBA00022840"/>
    </source>
</evidence>
<comment type="catalytic activity">
    <reaction evidence="7 8">
        <text>(R)-pantoate + beta-alanine + ATP = (R)-pantothenate + AMP + diphosphate + H(+)</text>
        <dbReference type="Rhea" id="RHEA:10912"/>
        <dbReference type="ChEBI" id="CHEBI:15378"/>
        <dbReference type="ChEBI" id="CHEBI:15980"/>
        <dbReference type="ChEBI" id="CHEBI:29032"/>
        <dbReference type="ChEBI" id="CHEBI:30616"/>
        <dbReference type="ChEBI" id="CHEBI:33019"/>
        <dbReference type="ChEBI" id="CHEBI:57966"/>
        <dbReference type="ChEBI" id="CHEBI:456215"/>
        <dbReference type="EC" id="6.3.2.1"/>
    </reaction>
</comment>
<comment type="function">
    <text evidence="8">Catalyzes the condensation of pantoate with beta-alanine in an ATP-dependent reaction via a pantoyl-adenylate intermediate.</text>
</comment>
<evidence type="ECO:0000313" key="9">
    <source>
        <dbReference type="EMBL" id="GEL95719.1"/>
    </source>
</evidence>
<evidence type="ECO:0000256" key="3">
    <source>
        <dbReference type="ARBA" id="ARBA00022598"/>
    </source>
</evidence>
<dbReference type="EMBL" id="BJWG01000011">
    <property type="protein sequence ID" value="GEL95719.1"/>
    <property type="molecule type" value="Genomic_DNA"/>
</dbReference>
<dbReference type="GO" id="GO:0004592">
    <property type="term" value="F:pantoate-beta-alanine ligase activity"/>
    <property type="evidence" value="ECO:0007669"/>
    <property type="project" value="UniProtKB-UniRule"/>
</dbReference>
<feature type="binding site" evidence="8">
    <location>
        <position position="193"/>
    </location>
    <ligand>
        <name>ATP</name>
        <dbReference type="ChEBI" id="CHEBI:30616"/>
    </ligand>
</feature>
<feature type="binding site" evidence="8">
    <location>
        <position position="73"/>
    </location>
    <ligand>
        <name>beta-alanine</name>
        <dbReference type="ChEBI" id="CHEBI:57966"/>
    </ligand>
</feature>
<proteinExistence type="inferred from homology"/>
<reference evidence="9 10" key="1">
    <citation type="submission" date="2019-07" db="EMBL/GenBank/DDBJ databases">
        <title>Whole genome shotgun sequence of Cellulomonas composti NBRC 100758.</title>
        <authorList>
            <person name="Hosoyama A."/>
            <person name="Uohara A."/>
            <person name="Ohji S."/>
            <person name="Ichikawa N."/>
        </authorList>
    </citation>
    <scope>NUCLEOTIDE SEQUENCE [LARGE SCALE GENOMIC DNA]</scope>
    <source>
        <strain evidence="9 10">NBRC 100758</strain>
    </source>
</reference>
<sequence>MRTAVVTPTLARTRAELAAALTRQDAAPPRSGGRHRAVVMTMGALHEGHLSLVAAARERAEHVVVTIFVNPLQFGAGEDLERYPRDLDGDLHRLTGPGLLREGDVVFAPGPDEVYPDGDPLVRVSAGRIGEVLEGASRPGHFDGVLTVVLKLLHLTHPDVAIYGRKDAQQLVAIRRMVRDLDLDVDVVGAPLVRDADGLALSSRNAYLSDDERARALALPAALRAATATADGGGTPDEVRAAALAVLVGLAGPVGPVGLDVDYVAVVDPDDLTELAPDHAGDALVALAARVGRTRLIDNTTVHLGPARGKEAAR</sequence>
<feature type="binding site" evidence="8">
    <location>
        <begin position="164"/>
        <end position="167"/>
    </location>
    <ligand>
        <name>ATP</name>
        <dbReference type="ChEBI" id="CHEBI:30616"/>
    </ligand>
</feature>
<dbReference type="HAMAP" id="MF_00158">
    <property type="entry name" value="PanC"/>
    <property type="match status" value="1"/>
</dbReference>
<dbReference type="GO" id="GO:0015940">
    <property type="term" value="P:pantothenate biosynthetic process"/>
    <property type="evidence" value="ECO:0007669"/>
    <property type="project" value="UniProtKB-UniRule"/>
</dbReference>
<evidence type="ECO:0000256" key="2">
    <source>
        <dbReference type="ARBA" id="ARBA00009256"/>
    </source>
</evidence>
<evidence type="ECO:0000256" key="4">
    <source>
        <dbReference type="ARBA" id="ARBA00022655"/>
    </source>
</evidence>
<dbReference type="InterPro" id="IPR014729">
    <property type="entry name" value="Rossmann-like_a/b/a_fold"/>
</dbReference>
<accession>A0A511JD51</accession>
<comment type="caution">
    <text evidence="9">The sequence shown here is derived from an EMBL/GenBank/DDBJ whole genome shotgun (WGS) entry which is preliminary data.</text>
</comment>
<evidence type="ECO:0000256" key="8">
    <source>
        <dbReference type="HAMAP-Rule" id="MF_00158"/>
    </source>
</evidence>
<keyword evidence="5 8" id="KW-0547">Nucleotide-binding</keyword>
<dbReference type="OrthoDB" id="9773087at2"/>
<dbReference type="EC" id="6.3.2.1" evidence="8"/>
<feature type="binding site" evidence="8">
    <location>
        <position position="73"/>
    </location>
    <ligand>
        <name>(R)-pantoate</name>
        <dbReference type="ChEBI" id="CHEBI:15980"/>
    </ligand>
</feature>
<comment type="similarity">
    <text evidence="2 8">Belongs to the pantothenate synthetase family.</text>
</comment>
<dbReference type="CDD" id="cd00560">
    <property type="entry name" value="PanC"/>
    <property type="match status" value="1"/>
</dbReference>
<dbReference type="UniPathway" id="UPA00028">
    <property type="reaction ID" value="UER00005"/>
</dbReference>
<dbReference type="Gene3D" id="3.40.50.620">
    <property type="entry name" value="HUPs"/>
    <property type="match status" value="1"/>
</dbReference>
<dbReference type="Proteomes" id="UP000321720">
    <property type="component" value="Unassembled WGS sequence"/>
</dbReference>
<dbReference type="InterPro" id="IPR042176">
    <property type="entry name" value="Pantoate_ligase_C"/>
</dbReference>
<dbReference type="AlphaFoldDB" id="A0A511JD51"/>
<dbReference type="PANTHER" id="PTHR21299">
    <property type="entry name" value="CYTIDYLATE KINASE/PANTOATE-BETA-ALANINE LIGASE"/>
    <property type="match status" value="1"/>
</dbReference>
<comment type="subcellular location">
    <subcellularLocation>
        <location evidence="8">Cytoplasm</location>
    </subcellularLocation>
</comment>
<dbReference type="NCBIfam" id="TIGR00018">
    <property type="entry name" value="panC"/>
    <property type="match status" value="1"/>
</dbReference>
<dbReference type="GO" id="GO:0005524">
    <property type="term" value="F:ATP binding"/>
    <property type="evidence" value="ECO:0007669"/>
    <property type="project" value="UniProtKB-KW"/>
</dbReference>
<name>A0A511JD51_9CELL</name>
<dbReference type="Pfam" id="PF02569">
    <property type="entry name" value="Pantoate_ligase"/>
    <property type="match status" value="1"/>
</dbReference>
<dbReference type="PANTHER" id="PTHR21299:SF1">
    <property type="entry name" value="PANTOATE--BETA-ALANINE LIGASE"/>
    <property type="match status" value="1"/>
</dbReference>
<evidence type="ECO:0000313" key="10">
    <source>
        <dbReference type="Proteomes" id="UP000321720"/>
    </source>
</evidence>
<comment type="miscellaneous">
    <text evidence="8">The reaction proceeds by a bi uni uni bi ping pong mechanism.</text>
</comment>
<organism evidence="9 10">
    <name type="scientific">Cellulomonas composti</name>
    <dbReference type="NCBI Taxonomy" id="266130"/>
    <lineage>
        <taxon>Bacteria</taxon>
        <taxon>Bacillati</taxon>
        <taxon>Actinomycetota</taxon>
        <taxon>Actinomycetes</taxon>
        <taxon>Micrococcales</taxon>
        <taxon>Cellulomonadaceae</taxon>
        <taxon>Cellulomonas</taxon>
    </lineage>
</organism>
<dbReference type="GO" id="GO:0005829">
    <property type="term" value="C:cytosol"/>
    <property type="evidence" value="ECO:0007669"/>
    <property type="project" value="TreeGrafter"/>
</dbReference>
<feature type="active site" description="Proton donor" evidence="8">
    <location>
        <position position="49"/>
    </location>
</feature>
<feature type="binding site" evidence="8">
    <location>
        <begin position="42"/>
        <end position="49"/>
    </location>
    <ligand>
        <name>ATP</name>
        <dbReference type="ChEBI" id="CHEBI:30616"/>
    </ligand>
</feature>
<evidence type="ECO:0000256" key="5">
    <source>
        <dbReference type="ARBA" id="ARBA00022741"/>
    </source>
</evidence>
<dbReference type="InterPro" id="IPR003721">
    <property type="entry name" value="Pantoate_ligase"/>
</dbReference>